<dbReference type="InterPro" id="IPR009003">
    <property type="entry name" value="Peptidase_S1_PA"/>
</dbReference>
<keyword evidence="5" id="KW-0378">Hydrolase</keyword>
<accession>A0ABM3C5L2</accession>
<dbReference type="InterPro" id="IPR050430">
    <property type="entry name" value="Peptidase_S1"/>
</dbReference>
<keyword evidence="7" id="KW-0865">Zymogen</keyword>
<dbReference type="EC" id="3.4.21.4" evidence="10"/>
<dbReference type="PANTHER" id="PTHR24276">
    <property type="entry name" value="POLYSERASE-RELATED"/>
    <property type="match status" value="1"/>
</dbReference>
<proteinExistence type="inferred from homology"/>
<feature type="chain" id="PRO_5046925046" description="trypsin" evidence="11">
    <location>
        <begin position="19"/>
        <end position="298"/>
    </location>
</feature>
<evidence type="ECO:0000256" key="11">
    <source>
        <dbReference type="SAM" id="SignalP"/>
    </source>
</evidence>
<comment type="catalytic activity">
    <reaction evidence="9">
        <text>Preferential cleavage: Arg-|-Xaa, Lys-|-Xaa.</text>
        <dbReference type="EC" id="3.4.21.4"/>
    </reaction>
</comment>
<dbReference type="SMART" id="SM00020">
    <property type="entry name" value="Tryp_SPc"/>
    <property type="match status" value="1"/>
</dbReference>
<evidence type="ECO:0000256" key="7">
    <source>
        <dbReference type="ARBA" id="ARBA00023145"/>
    </source>
</evidence>
<dbReference type="GeneID" id="108085493"/>
<comment type="similarity">
    <text evidence="2">Belongs to the peptidase S1 family.</text>
</comment>
<dbReference type="PRINTS" id="PR00722">
    <property type="entry name" value="CHYMOTRYPSIN"/>
</dbReference>
<dbReference type="SUPFAM" id="SSF50494">
    <property type="entry name" value="Trypsin-like serine proteases"/>
    <property type="match status" value="1"/>
</dbReference>
<evidence type="ECO:0000256" key="9">
    <source>
        <dbReference type="ARBA" id="ARBA00036320"/>
    </source>
</evidence>
<gene>
    <name evidence="14" type="primary">LOC108085493</name>
</gene>
<sequence>MTILNILSLLALLLVACAANESGLTLNRTRRLSNPLLNEDTLHLGKYIVSIRTRTVHYFYGENHFCGGVIIAPQFVLTSAHCVINKSSRVLYPARILLVVAGTPDRLRYQSGISFHSEVKKIFVPDNFTLRNEQDLAILRLKNQIPRDTDHIGIARLPYRRVEAGTICKVMGWGRLYEDGPISARLLHISIMIADPITCLEMLGIKKEDLLCGSDENPDLAQLPCPGDRGDPLMQGDIVYGIVSYLVKCDDNILPSVYTEVFHSIEWIRWILSTNVSNVYQVSLFLVYGGVVLNFLLI</sequence>
<dbReference type="InterPro" id="IPR001314">
    <property type="entry name" value="Peptidase_S1A"/>
</dbReference>
<evidence type="ECO:0000256" key="2">
    <source>
        <dbReference type="ARBA" id="ARBA00007664"/>
    </source>
</evidence>
<name>A0ABM3C5L2_DROKI</name>
<dbReference type="CDD" id="cd00190">
    <property type="entry name" value="Tryp_SPc"/>
    <property type="match status" value="1"/>
</dbReference>
<dbReference type="InterPro" id="IPR043504">
    <property type="entry name" value="Peptidase_S1_PA_chymotrypsin"/>
</dbReference>
<evidence type="ECO:0000256" key="4">
    <source>
        <dbReference type="ARBA" id="ARBA00022729"/>
    </source>
</evidence>
<keyword evidence="13" id="KW-1185">Reference proteome</keyword>
<keyword evidence="6" id="KW-0720">Serine protease</keyword>
<dbReference type="PROSITE" id="PS50240">
    <property type="entry name" value="TRYPSIN_DOM"/>
    <property type="match status" value="1"/>
</dbReference>
<dbReference type="InterPro" id="IPR001254">
    <property type="entry name" value="Trypsin_dom"/>
</dbReference>
<dbReference type="PANTHER" id="PTHR24276:SF91">
    <property type="entry name" value="AT26814P-RELATED"/>
    <property type="match status" value="1"/>
</dbReference>
<evidence type="ECO:0000259" key="12">
    <source>
        <dbReference type="PROSITE" id="PS50240"/>
    </source>
</evidence>
<keyword evidence="8" id="KW-1015">Disulfide bond</keyword>
<dbReference type="Proteomes" id="UP001652661">
    <property type="component" value="Chromosome 3L"/>
</dbReference>
<reference evidence="14" key="1">
    <citation type="submission" date="2025-08" db="UniProtKB">
        <authorList>
            <consortium name="RefSeq"/>
        </authorList>
    </citation>
    <scope>IDENTIFICATION</scope>
    <source>
        <strain evidence="14">14028-0561.14</strain>
        <tissue evidence="14">Whole fly</tissue>
    </source>
</reference>
<dbReference type="Pfam" id="PF00089">
    <property type="entry name" value="Trypsin"/>
    <property type="match status" value="1"/>
</dbReference>
<keyword evidence="3" id="KW-0645">Protease</keyword>
<evidence type="ECO:0000256" key="3">
    <source>
        <dbReference type="ARBA" id="ARBA00022670"/>
    </source>
</evidence>
<evidence type="ECO:0000256" key="10">
    <source>
        <dbReference type="ARBA" id="ARBA00038868"/>
    </source>
</evidence>
<evidence type="ECO:0000256" key="6">
    <source>
        <dbReference type="ARBA" id="ARBA00022825"/>
    </source>
</evidence>
<evidence type="ECO:0000256" key="5">
    <source>
        <dbReference type="ARBA" id="ARBA00022801"/>
    </source>
</evidence>
<feature type="domain" description="Peptidase S1" evidence="12">
    <location>
        <begin position="47"/>
        <end position="273"/>
    </location>
</feature>
<feature type="signal peptide" evidence="11">
    <location>
        <begin position="1"/>
        <end position="18"/>
    </location>
</feature>
<comment type="subcellular location">
    <subcellularLocation>
        <location evidence="1">Secreted</location>
        <location evidence="1">Extracellular space</location>
    </subcellularLocation>
</comment>
<organism evidence="13 14">
    <name type="scientific">Drosophila kikkawai</name>
    <name type="common">Fruit fly</name>
    <dbReference type="NCBI Taxonomy" id="30033"/>
    <lineage>
        <taxon>Eukaryota</taxon>
        <taxon>Metazoa</taxon>
        <taxon>Ecdysozoa</taxon>
        <taxon>Arthropoda</taxon>
        <taxon>Hexapoda</taxon>
        <taxon>Insecta</taxon>
        <taxon>Pterygota</taxon>
        <taxon>Neoptera</taxon>
        <taxon>Endopterygota</taxon>
        <taxon>Diptera</taxon>
        <taxon>Brachycera</taxon>
        <taxon>Muscomorpha</taxon>
        <taxon>Ephydroidea</taxon>
        <taxon>Drosophilidae</taxon>
        <taxon>Drosophila</taxon>
        <taxon>Sophophora</taxon>
    </lineage>
</organism>
<protein>
    <recommendedName>
        <fullName evidence="10">trypsin</fullName>
        <ecNumber evidence="10">3.4.21.4</ecNumber>
    </recommendedName>
</protein>
<dbReference type="Gene3D" id="2.40.10.10">
    <property type="entry name" value="Trypsin-like serine proteases"/>
    <property type="match status" value="1"/>
</dbReference>
<keyword evidence="4 11" id="KW-0732">Signal</keyword>
<evidence type="ECO:0000256" key="8">
    <source>
        <dbReference type="ARBA" id="ARBA00023157"/>
    </source>
</evidence>
<evidence type="ECO:0000313" key="13">
    <source>
        <dbReference type="Proteomes" id="UP001652661"/>
    </source>
</evidence>
<evidence type="ECO:0000256" key="1">
    <source>
        <dbReference type="ARBA" id="ARBA00004239"/>
    </source>
</evidence>
<dbReference type="RefSeq" id="XP_041631237.1">
    <property type="nucleotide sequence ID" value="XM_041775303.2"/>
</dbReference>
<evidence type="ECO:0000313" key="14">
    <source>
        <dbReference type="RefSeq" id="XP_041631237.1"/>
    </source>
</evidence>